<dbReference type="OrthoDB" id="6516730at2759"/>
<dbReference type="VEuPathDB" id="VectorBase:HLOH_049111"/>
<evidence type="ECO:0000313" key="2">
    <source>
        <dbReference type="EMBL" id="KAH9363309.1"/>
    </source>
</evidence>
<proteinExistence type="predicted"/>
<evidence type="ECO:0000313" key="3">
    <source>
        <dbReference type="Proteomes" id="UP000821853"/>
    </source>
</evidence>
<dbReference type="AlphaFoldDB" id="A0A9J6FJS3"/>
<dbReference type="EMBL" id="JABSTR010000002">
    <property type="protein sequence ID" value="KAH9363309.1"/>
    <property type="molecule type" value="Genomic_DNA"/>
</dbReference>
<feature type="region of interest" description="Disordered" evidence="1">
    <location>
        <begin position="173"/>
        <end position="297"/>
    </location>
</feature>
<organism evidence="2 3">
    <name type="scientific">Haemaphysalis longicornis</name>
    <name type="common">Bush tick</name>
    <dbReference type="NCBI Taxonomy" id="44386"/>
    <lineage>
        <taxon>Eukaryota</taxon>
        <taxon>Metazoa</taxon>
        <taxon>Ecdysozoa</taxon>
        <taxon>Arthropoda</taxon>
        <taxon>Chelicerata</taxon>
        <taxon>Arachnida</taxon>
        <taxon>Acari</taxon>
        <taxon>Parasitiformes</taxon>
        <taxon>Ixodida</taxon>
        <taxon>Ixodoidea</taxon>
        <taxon>Ixodidae</taxon>
        <taxon>Haemaphysalinae</taxon>
        <taxon>Haemaphysalis</taxon>
    </lineage>
</organism>
<accession>A0A9J6FJS3</accession>
<name>A0A9J6FJS3_HAELO</name>
<sequence>MFRKAPELIRTRHAALLLMVPRGRRVFPLWGVRRDTAALPWAPNVRAVAAGRGLAPLSRLKRRCFGRQRGPPEVGVVEAAARGGRHVQQRPYRGATWRHLAAAAPFASPARAADVRGVGEGRKRPRVAEGRSGVGLCAMYSFVRGARLYVKGSRDPRDPDDVPDPGEQQLATNRTQMASASQESRETFRSSHVRSGLKTVHTSRVPSHRLPPPPVRDRPPRRCRRAMASGGAGTAHGDPTPPPTHEEYSERGPPPYRDPAEAAVPVDCARNPEFPLLRSRLIAAREARIPKRDERSA</sequence>
<dbReference type="Proteomes" id="UP000821853">
    <property type="component" value="Chromosome 10"/>
</dbReference>
<protein>
    <submittedName>
        <fullName evidence="2">Uncharacterized protein</fullName>
    </submittedName>
</protein>
<feature type="compositionally biased region" description="Basic and acidic residues" evidence="1">
    <location>
        <begin position="283"/>
        <end position="297"/>
    </location>
</feature>
<gene>
    <name evidence="2" type="ORF">HPB48_006415</name>
</gene>
<comment type="caution">
    <text evidence="2">The sequence shown here is derived from an EMBL/GenBank/DDBJ whole genome shotgun (WGS) entry which is preliminary data.</text>
</comment>
<reference evidence="2 3" key="1">
    <citation type="journal article" date="2020" name="Cell">
        <title>Large-Scale Comparative Analyses of Tick Genomes Elucidate Their Genetic Diversity and Vector Capacities.</title>
        <authorList>
            <consortium name="Tick Genome and Microbiome Consortium (TIGMIC)"/>
            <person name="Jia N."/>
            <person name="Wang J."/>
            <person name="Shi W."/>
            <person name="Du L."/>
            <person name="Sun Y."/>
            <person name="Zhan W."/>
            <person name="Jiang J.F."/>
            <person name="Wang Q."/>
            <person name="Zhang B."/>
            <person name="Ji P."/>
            <person name="Bell-Sakyi L."/>
            <person name="Cui X.M."/>
            <person name="Yuan T.T."/>
            <person name="Jiang B.G."/>
            <person name="Yang W.F."/>
            <person name="Lam T.T."/>
            <person name="Chang Q.C."/>
            <person name="Ding S.J."/>
            <person name="Wang X.J."/>
            <person name="Zhu J.G."/>
            <person name="Ruan X.D."/>
            <person name="Zhao L."/>
            <person name="Wei J.T."/>
            <person name="Ye R.Z."/>
            <person name="Que T.C."/>
            <person name="Du C.H."/>
            <person name="Zhou Y.H."/>
            <person name="Cheng J.X."/>
            <person name="Dai P.F."/>
            <person name="Guo W.B."/>
            <person name="Han X.H."/>
            <person name="Huang E.J."/>
            <person name="Li L.F."/>
            <person name="Wei W."/>
            <person name="Gao Y.C."/>
            <person name="Liu J.Z."/>
            <person name="Shao H.Z."/>
            <person name="Wang X."/>
            <person name="Wang C.C."/>
            <person name="Yang T.C."/>
            <person name="Huo Q.B."/>
            <person name="Li W."/>
            <person name="Chen H.Y."/>
            <person name="Chen S.E."/>
            <person name="Zhou L.G."/>
            <person name="Ni X.B."/>
            <person name="Tian J.H."/>
            <person name="Sheng Y."/>
            <person name="Liu T."/>
            <person name="Pan Y.S."/>
            <person name="Xia L.Y."/>
            <person name="Li J."/>
            <person name="Zhao F."/>
            <person name="Cao W.C."/>
        </authorList>
    </citation>
    <scope>NUCLEOTIDE SEQUENCE [LARGE SCALE GENOMIC DNA]</scope>
    <source>
        <strain evidence="2">HaeL-2018</strain>
    </source>
</reference>
<feature type="compositionally biased region" description="Polar residues" evidence="1">
    <location>
        <begin position="173"/>
        <end position="182"/>
    </location>
</feature>
<evidence type="ECO:0000256" key="1">
    <source>
        <dbReference type="SAM" id="MobiDB-lite"/>
    </source>
</evidence>
<keyword evidence="3" id="KW-1185">Reference proteome</keyword>